<organism evidence="3 4">
    <name type="scientific">Clostridium tagluense</name>
    <dbReference type="NCBI Taxonomy" id="360422"/>
    <lineage>
        <taxon>Bacteria</taxon>
        <taxon>Bacillati</taxon>
        <taxon>Bacillota</taxon>
        <taxon>Clostridia</taxon>
        <taxon>Eubacteriales</taxon>
        <taxon>Clostridiaceae</taxon>
        <taxon>Clostridium</taxon>
    </lineage>
</organism>
<dbReference type="OrthoDB" id="41906at2"/>
<dbReference type="RefSeq" id="WP_125004137.1">
    <property type="nucleotide sequence ID" value="NZ_BHYK01000023.1"/>
</dbReference>
<gene>
    <name evidence="3" type="ORF">Ctaglu_35370</name>
</gene>
<dbReference type="Proteomes" id="UP000287872">
    <property type="component" value="Unassembled WGS sequence"/>
</dbReference>
<reference evidence="3 4" key="1">
    <citation type="submission" date="2018-11" db="EMBL/GenBank/DDBJ databases">
        <title>Genome sequencing and assembly of Clostridium tagluense strain A121.</title>
        <authorList>
            <person name="Murakami T."/>
            <person name="Segawa T."/>
            <person name="Shcherbakova V.A."/>
            <person name="Mori H."/>
            <person name="Yoshimura Y."/>
        </authorList>
    </citation>
    <scope>NUCLEOTIDE SEQUENCE [LARGE SCALE GENOMIC DNA]</scope>
    <source>
        <strain evidence="3 4">A121</strain>
    </source>
</reference>
<evidence type="ECO:0000313" key="4">
    <source>
        <dbReference type="Proteomes" id="UP000287872"/>
    </source>
</evidence>
<comment type="similarity">
    <text evidence="1">Belongs to the UPF0597 family.</text>
</comment>
<dbReference type="GO" id="GO:0019450">
    <property type="term" value="P:L-cysteine catabolic process to pyruvate"/>
    <property type="evidence" value="ECO:0007669"/>
    <property type="project" value="TreeGrafter"/>
</dbReference>
<evidence type="ECO:0000256" key="1">
    <source>
        <dbReference type="HAMAP-Rule" id="MF_01845"/>
    </source>
</evidence>
<dbReference type="PANTHER" id="PTHR30501:SF2">
    <property type="entry name" value="UPF0597 PROTEIN YHAM"/>
    <property type="match status" value="1"/>
</dbReference>
<dbReference type="AlphaFoldDB" id="A0A401UQW0"/>
<evidence type="ECO:0000259" key="2">
    <source>
        <dbReference type="Pfam" id="PF03313"/>
    </source>
</evidence>
<dbReference type="HAMAP" id="MF_01845">
    <property type="entry name" value="UPF0597"/>
    <property type="match status" value="1"/>
</dbReference>
<proteinExistence type="inferred from homology"/>
<dbReference type="Pfam" id="PF03313">
    <property type="entry name" value="SDH_alpha"/>
    <property type="match status" value="1"/>
</dbReference>
<dbReference type="InterPro" id="IPR021144">
    <property type="entry name" value="UPF0597"/>
</dbReference>
<name>A0A401UQW0_9CLOT</name>
<dbReference type="InterPro" id="IPR005130">
    <property type="entry name" value="Ser_deHydtase-like_asu"/>
</dbReference>
<protein>
    <recommendedName>
        <fullName evidence="1">UPF0597 protein Ctaglu_35370</fullName>
    </recommendedName>
</protein>
<dbReference type="PANTHER" id="PTHR30501">
    <property type="entry name" value="UPF0597 PROTEIN YHAM"/>
    <property type="match status" value="1"/>
</dbReference>
<evidence type="ECO:0000313" key="3">
    <source>
        <dbReference type="EMBL" id="GCD11914.1"/>
    </source>
</evidence>
<dbReference type="PIRSF" id="PIRSF006054">
    <property type="entry name" value="UCP006054"/>
    <property type="match status" value="1"/>
</dbReference>
<dbReference type="EMBL" id="BHYK01000023">
    <property type="protein sequence ID" value="GCD11914.1"/>
    <property type="molecule type" value="Genomic_DNA"/>
</dbReference>
<sequence>MKLRNLIVETLKEEVVPAMGCTEPVAVALACAKAKELMAFNYIESAKVFVSPNIYKNGLSVGIPNTKEVGLHIAAALGFIGGESEKDLRVLEGINERQVQLAKELLHSGRVSLDIKDTEDKIYVEVNLVTDKGNSNVIISGKHNRFVYIERLGEVLLDLRKGDKKSNIGKNILYGLKVREIISEIEKIPHKDIAFMLDGVVMNEAIAEVGLKEKMGMGVGFSLKKGMEQGFLCEDLMTSSMMLTAAASDARMSGINLSVMSSNGSGNNGLTAILPLVAYKNKFNVTDEKLAKAVAISHIMNSYIKHYIGRLSALCACGVAAGTGSGVAIAWLMGASEEQIDGVIKNTLANTSGMICDGAKEGCALKLSTSASVAVQSAVLAINGSIVPARNGIVAETAEDTIMNLGVLSSEGMNIADVVILNTMKKMQKEFETLPLHENSKSYLKKQGIIA</sequence>
<keyword evidence="4" id="KW-1185">Reference proteome</keyword>
<feature type="domain" description="Serine dehydratase-like alpha subunit" evidence="2">
    <location>
        <begin position="86"/>
        <end position="422"/>
    </location>
</feature>
<comment type="caution">
    <text evidence="3">The sequence shown here is derived from an EMBL/GenBank/DDBJ whole genome shotgun (WGS) entry which is preliminary data.</text>
</comment>
<dbReference type="GO" id="GO:0080146">
    <property type="term" value="F:L-cysteine desulfhydrase activity"/>
    <property type="evidence" value="ECO:0007669"/>
    <property type="project" value="TreeGrafter"/>
</dbReference>
<accession>A0A401UQW0</accession>